<evidence type="ECO:0000313" key="4">
    <source>
        <dbReference type="Proteomes" id="UP000252174"/>
    </source>
</evidence>
<proteinExistence type="predicted"/>
<dbReference type="InterPro" id="IPR038721">
    <property type="entry name" value="IS701-like_DDE_dom"/>
</dbReference>
<accession>A0A369ABX8</accession>
<gene>
    <name evidence="3" type="ORF">DFR45_1241</name>
</gene>
<evidence type="ECO:0000313" key="3">
    <source>
        <dbReference type="EMBL" id="RCX06862.1"/>
    </source>
</evidence>
<dbReference type="AlphaFoldDB" id="A0A369ABX8"/>
<name>A0A369ABX8_9BURK</name>
<protein>
    <submittedName>
        <fullName evidence="3">SRSO17 transposase</fullName>
    </submittedName>
</protein>
<keyword evidence="4" id="KW-1185">Reference proteome</keyword>
<reference evidence="3 4" key="1">
    <citation type="submission" date="2018-07" db="EMBL/GenBank/DDBJ databases">
        <title>Genomic Encyclopedia of Type Strains, Phase IV (KMG-IV): sequencing the most valuable type-strain genomes for metagenomic binning, comparative biology and taxonomic classification.</title>
        <authorList>
            <person name="Goeker M."/>
        </authorList>
    </citation>
    <scope>NUCLEOTIDE SEQUENCE [LARGE SCALE GENOMIC DNA]</scope>
    <source>
        <strain evidence="3 4">DSM 100911</strain>
    </source>
</reference>
<dbReference type="Pfam" id="PF13546">
    <property type="entry name" value="DDE_5"/>
    <property type="match status" value="1"/>
</dbReference>
<sequence>MESELDRYLERLASVLGHADRRAGLRDYCRGLMLPIHRKSVEPLAAHIEPQRVRAKHQSLHHFVAKSAWSDAAVLREVRAVVQPVLGLEHGAYWIIDDTGLPKQGRHSVGVARQYCGQLGKTENCQVAVSLSLASDAGSLPIQWRLYLPETWTSDPARRAKAGVPETLAFATKTDIALAQVEQALAEGVPRGVVLADPAYGDSAAFRDRLSEWGLSYAVGVRAATAVWLPDSAPAMPAPGAGRGRARTRLHRNPEQPPVSLKELAQSLPEHAWQTVAWREGTNGTLQSRFAAVRVQAAHGGTPRAQEWALIEWPEGDAEPLKYFLCSLPADTPLERLVHVSKMRWRIERDYRELKQEFGLGQYEGRNWRGVHHHATLCIAAYGFLLWQRLSRSDKKKFARPQAPVLPESYRPRGSRANATACAGLDCHAAADAGTTNCPHPASLPMLRAGEE</sequence>
<dbReference type="EMBL" id="QPJU01000024">
    <property type="protein sequence ID" value="RCX06862.1"/>
    <property type="molecule type" value="Genomic_DNA"/>
</dbReference>
<dbReference type="InterPro" id="IPR039365">
    <property type="entry name" value="IS701-like"/>
</dbReference>
<dbReference type="PANTHER" id="PTHR33627">
    <property type="entry name" value="TRANSPOSASE"/>
    <property type="match status" value="1"/>
</dbReference>
<dbReference type="InterPro" id="IPR012337">
    <property type="entry name" value="RNaseH-like_sf"/>
</dbReference>
<organism evidence="3 4">
    <name type="scientific">Extensimonas vulgaris</name>
    <dbReference type="NCBI Taxonomy" id="1031594"/>
    <lineage>
        <taxon>Bacteria</taxon>
        <taxon>Pseudomonadati</taxon>
        <taxon>Pseudomonadota</taxon>
        <taxon>Betaproteobacteria</taxon>
        <taxon>Burkholderiales</taxon>
        <taxon>Comamonadaceae</taxon>
        <taxon>Extensimonas</taxon>
    </lineage>
</organism>
<dbReference type="PANTHER" id="PTHR33627:SF1">
    <property type="entry name" value="TRANSPOSASE"/>
    <property type="match status" value="1"/>
</dbReference>
<dbReference type="RefSeq" id="WP_114484394.1">
    <property type="nucleotide sequence ID" value="NZ_QPJU01000024.1"/>
</dbReference>
<dbReference type="Proteomes" id="UP000252174">
    <property type="component" value="Unassembled WGS sequence"/>
</dbReference>
<evidence type="ECO:0000259" key="2">
    <source>
        <dbReference type="Pfam" id="PF13546"/>
    </source>
</evidence>
<dbReference type="OrthoDB" id="583339at2"/>
<feature type="domain" description="Transposase IS701-like DDE" evidence="2">
    <location>
        <begin position="12"/>
        <end position="284"/>
    </location>
</feature>
<evidence type="ECO:0000256" key="1">
    <source>
        <dbReference type="SAM" id="MobiDB-lite"/>
    </source>
</evidence>
<dbReference type="NCBIfam" id="NF033540">
    <property type="entry name" value="transpos_IS701"/>
    <property type="match status" value="1"/>
</dbReference>
<feature type="region of interest" description="Disordered" evidence="1">
    <location>
        <begin position="238"/>
        <end position="259"/>
    </location>
</feature>
<comment type="caution">
    <text evidence="3">The sequence shown here is derived from an EMBL/GenBank/DDBJ whole genome shotgun (WGS) entry which is preliminary data.</text>
</comment>
<dbReference type="SUPFAM" id="SSF53098">
    <property type="entry name" value="Ribonuclease H-like"/>
    <property type="match status" value="1"/>
</dbReference>